<dbReference type="GO" id="GO:0030687">
    <property type="term" value="C:preribosome, large subunit precursor"/>
    <property type="evidence" value="ECO:0007669"/>
    <property type="project" value="TreeGrafter"/>
</dbReference>
<organism evidence="2">
    <name type="scientific">Phaeodactylum tricornutum</name>
    <name type="common">Diatom</name>
    <dbReference type="NCBI Taxonomy" id="2850"/>
    <lineage>
        <taxon>Eukaryota</taxon>
        <taxon>Sar</taxon>
        <taxon>Stramenopiles</taxon>
        <taxon>Ochrophyta</taxon>
        <taxon>Bacillariophyta</taxon>
        <taxon>Bacillariophyceae</taxon>
        <taxon>Bacillariophycidae</taxon>
        <taxon>Naviculales</taxon>
        <taxon>Phaeodactylaceae</taxon>
        <taxon>Phaeodactylum</taxon>
    </lineage>
</organism>
<evidence type="ECO:0000256" key="1">
    <source>
        <dbReference type="SAM" id="MobiDB-lite"/>
    </source>
</evidence>
<gene>
    <name evidence="2" type="ORF">PTTT1_LOCUS27402</name>
</gene>
<name>A0A8J9SXY6_PHATR</name>
<dbReference type="Pfam" id="PF04031">
    <property type="entry name" value="Las1"/>
    <property type="match status" value="1"/>
</dbReference>
<feature type="compositionally biased region" description="Basic and acidic residues" evidence="1">
    <location>
        <begin position="263"/>
        <end position="274"/>
    </location>
</feature>
<feature type="region of interest" description="Disordered" evidence="1">
    <location>
        <begin position="252"/>
        <end position="282"/>
    </location>
</feature>
<dbReference type="PANTHER" id="PTHR15002">
    <property type="entry name" value="RIBOSOMAL BIOGENESIS PROTEIN LAS1L"/>
    <property type="match status" value="1"/>
</dbReference>
<evidence type="ECO:0000313" key="2">
    <source>
        <dbReference type="EMBL" id="CAG9284917.1"/>
    </source>
</evidence>
<dbReference type="Proteomes" id="UP000836788">
    <property type="component" value="Chromosome 2"/>
</dbReference>
<dbReference type="GO" id="GO:0090730">
    <property type="term" value="C:Las1 complex"/>
    <property type="evidence" value="ECO:0007669"/>
    <property type="project" value="InterPro"/>
</dbReference>
<dbReference type="InterPro" id="IPR007174">
    <property type="entry name" value="Las1"/>
</dbReference>
<sequence>MISTSLDPKSSKKRPRSISLRSNNGCSTKGRLADNPTQQRNRQRKNQTKPTAWVDHWELNAVGKSLCAASELFVENADNLLTTKQGHELGQAKSMALSEAIERVAVWRTRQTQLPHIVESSAALAEILLREATTATGCSAMELRHAYACAVIRSINGLADPLQQQRSVATSIALLCRQLGLPSWLVDVRHEATHNQMPTLAVLRMAAKTLLQYFQAVYWKPIANIPVNYNEEAYTLLEEYARRTLPRQAEFISEEDNATSQQDSDKSVDDNGSREEEEAMVGGRRLGTTTNSFALLMEPKKIKPVKLEKKEKIKKKKRKNVSVDALTKSALAFVQAKIPVSEAFRSLLSFLVWGFGGTSGVLVPQASGVFSVNSFGVQQIRKHYIPLISAAVKEWPGFHRALFIHLFEFLFVSEQRVVIRPVEPSLARSFFFAKSWIQHLLTRQFFDFVDPELVRADTAFEETDLMPLSILEDVGYPLNSLCDRLEIAKLKGFAHFDCIASVVETFRHILGDTRVARHGYPESQAFTLPEKEFTAIDPLQLLETETLENNASLDEIEAMLAGQVSTTCEDDDMRNKAIKCNPPLTKEGGADCNIAHGAVVNEKQMNCELVDNNFFCGQSDPQPHRNREETTDLRGTAVTSELSQLPEEVSSLDIKCANESTTLQTGYSFGNPNSGRKTRPVWKYCKSWDECSVGALPGRPS</sequence>
<proteinExistence type="predicted"/>
<dbReference type="GO" id="GO:0000470">
    <property type="term" value="P:maturation of LSU-rRNA"/>
    <property type="evidence" value="ECO:0007669"/>
    <property type="project" value="TreeGrafter"/>
</dbReference>
<dbReference type="EMBL" id="OU594943">
    <property type="protein sequence ID" value="CAG9284917.1"/>
    <property type="molecule type" value="Genomic_DNA"/>
</dbReference>
<dbReference type="GO" id="GO:0000460">
    <property type="term" value="P:maturation of 5.8S rRNA"/>
    <property type="evidence" value="ECO:0007669"/>
    <property type="project" value="TreeGrafter"/>
</dbReference>
<accession>A0A8J9SXY6</accession>
<reference evidence="2" key="1">
    <citation type="submission" date="2022-02" db="EMBL/GenBank/DDBJ databases">
        <authorList>
            <person name="Giguere J D."/>
        </authorList>
    </citation>
    <scope>NUCLEOTIDE SEQUENCE</scope>
    <source>
        <strain evidence="2">CCAP 1055/1</strain>
    </source>
</reference>
<protein>
    <submittedName>
        <fullName evidence="2">Uncharacterized protein</fullName>
    </submittedName>
</protein>
<dbReference type="PANTHER" id="PTHR15002:SF0">
    <property type="entry name" value="RIBOSOMAL BIOGENESIS PROTEIN LAS1L"/>
    <property type="match status" value="1"/>
</dbReference>
<dbReference type="AlphaFoldDB" id="A0A8J9SXY6"/>
<feature type="region of interest" description="Disordered" evidence="1">
    <location>
        <begin position="1"/>
        <end position="50"/>
    </location>
</feature>
<dbReference type="GO" id="GO:0004519">
    <property type="term" value="F:endonuclease activity"/>
    <property type="evidence" value="ECO:0007669"/>
    <property type="project" value="InterPro"/>
</dbReference>